<dbReference type="EMBL" id="CP073754">
    <property type="protein sequence ID" value="QWF72378.1"/>
    <property type="molecule type" value="Genomic_DNA"/>
</dbReference>
<evidence type="ECO:0000256" key="4">
    <source>
        <dbReference type="PROSITE-ProRule" id="PRU00335"/>
    </source>
</evidence>
<feature type="domain" description="HTH tetR-type" evidence="5">
    <location>
        <begin position="15"/>
        <end position="75"/>
    </location>
</feature>
<dbReference type="Gene3D" id="1.10.357.10">
    <property type="entry name" value="Tetracycline Repressor, domain 2"/>
    <property type="match status" value="1"/>
</dbReference>
<dbReference type="Gene3D" id="1.10.10.60">
    <property type="entry name" value="Homeodomain-like"/>
    <property type="match status" value="1"/>
</dbReference>
<dbReference type="Pfam" id="PF00440">
    <property type="entry name" value="TetR_N"/>
    <property type="match status" value="1"/>
</dbReference>
<proteinExistence type="predicted"/>
<dbReference type="RefSeq" id="WP_215584801.1">
    <property type="nucleotide sequence ID" value="NZ_CP073754.1"/>
</dbReference>
<keyword evidence="7" id="KW-1185">Reference proteome</keyword>
<evidence type="ECO:0000259" key="5">
    <source>
        <dbReference type="PROSITE" id="PS50977"/>
    </source>
</evidence>
<dbReference type="SUPFAM" id="SSF46689">
    <property type="entry name" value="Homeodomain-like"/>
    <property type="match status" value="1"/>
</dbReference>
<evidence type="ECO:0000256" key="2">
    <source>
        <dbReference type="ARBA" id="ARBA00023125"/>
    </source>
</evidence>
<dbReference type="InterPro" id="IPR011075">
    <property type="entry name" value="TetR_C"/>
</dbReference>
<dbReference type="InterPro" id="IPR009057">
    <property type="entry name" value="Homeodomain-like_sf"/>
</dbReference>
<sequence>MCSEITTTQRGRPRAFNQDHALEQAVRVFWKYGYEGASLGALTEAMGINKPSMYAVFGTKEELFRKAVQKYLTGHVAFVPEALNEPLLHVALRKLLTQSIAFLTDKSHPLGCLIMQGALNCGQGHESIQQQLIAQRQGYENLLRKRFELAQAQQQLNDQFDAAVMAKYFVTVHEGLSVQATSGATEQELLAVMEIVLSHF</sequence>
<dbReference type="PANTHER" id="PTHR47506">
    <property type="entry name" value="TRANSCRIPTIONAL REGULATORY PROTEIN"/>
    <property type="match status" value="1"/>
</dbReference>
<dbReference type="PANTHER" id="PTHR47506:SF1">
    <property type="entry name" value="HTH-TYPE TRANSCRIPTIONAL REGULATOR YJDC"/>
    <property type="match status" value="1"/>
</dbReference>
<reference evidence="6" key="1">
    <citation type="submission" date="2021-04" db="EMBL/GenBank/DDBJ databases">
        <title>Draft genome sequence data of methanotrophic Methylovulum sp. strain S1L and Methylomonas sp. strain S2AM isolated from boreal lake water columns.</title>
        <authorList>
            <person name="Rissanen A.J."/>
            <person name="Mangayil R."/>
            <person name="Svenning M.M."/>
            <person name="Khanongnuch R."/>
        </authorList>
    </citation>
    <scope>NUCLEOTIDE SEQUENCE</scope>
    <source>
        <strain evidence="6">S2AM</strain>
    </source>
</reference>
<keyword evidence="1" id="KW-0805">Transcription regulation</keyword>
<dbReference type="GO" id="GO:0003677">
    <property type="term" value="F:DNA binding"/>
    <property type="evidence" value="ECO:0007669"/>
    <property type="project" value="UniProtKB-UniRule"/>
</dbReference>
<protein>
    <submittedName>
        <fullName evidence="6">TetR/AcrR family transcriptional regulator</fullName>
    </submittedName>
</protein>
<name>A0A975RBG2_9GAMM</name>
<keyword evidence="2 4" id="KW-0238">DNA-binding</keyword>
<dbReference type="InterPro" id="IPR001647">
    <property type="entry name" value="HTH_TetR"/>
</dbReference>
<feature type="DNA-binding region" description="H-T-H motif" evidence="4">
    <location>
        <begin position="38"/>
        <end position="57"/>
    </location>
</feature>
<evidence type="ECO:0000256" key="3">
    <source>
        <dbReference type="ARBA" id="ARBA00023163"/>
    </source>
</evidence>
<dbReference type="KEGG" id="mpad:KEF85_08015"/>
<organism evidence="6 7">
    <name type="scientific">Methylomonas paludis</name>
    <dbReference type="NCBI Taxonomy" id="1173101"/>
    <lineage>
        <taxon>Bacteria</taxon>
        <taxon>Pseudomonadati</taxon>
        <taxon>Pseudomonadota</taxon>
        <taxon>Gammaproteobacteria</taxon>
        <taxon>Methylococcales</taxon>
        <taxon>Methylococcaceae</taxon>
        <taxon>Methylomonas</taxon>
    </lineage>
</organism>
<dbReference type="InterPro" id="IPR036271">
    <property type="entry name" value="Tet_transcr_reg_TetR-rel_C_sf"/>
</dbReference>
<evidence type="ECO:0000313" key="6">
    <source>
        <dbReference type="EMBL" id="QWF72378.1"/>
    </source>
</evidence>
<dbReference type="Proteomes" id="UP000676649">
    <property type="component" value="Chromosome"/>
</dbReference>
<gene>
    <name evidence="6" type="ORF">KEF85_08015</name>
</gene>
<dbReference type="AlphaFoldDB" id="A0A975RBG2"/>
<dbReference type="Pfam" id="PF16925">
    <property type="entry name" value="TetR_C_13"/>
    <property type="match status" value="1"/>
</dbReference>
<keyword evidence="3" id="KW-0804">Transcription</keyword>
<evidence type="ECO:0000256" key="1">
    <source>
        <dbReference type="ARBA" id="ARBA00023015"/>
    </source>
</evidence>
<dbReference type="SUPFAM" id="SSF48498">
    <property type="entry name" value="Tetracyclin repressor-like, C-terminal domain"/>
    <property type="match status" value="1"/>
</dbReference>
<evidence type="ECO:0000313" key="7">
    <source>
        <dbReference type="Proteomes" id="UP000676649"/>
    </source>
</evidence>
<accession>A0A975RBG2</accession>
<dbReference type="PROSITE" id="PS50977">
    <property type="entry name" value="HTH_TETR_2"/>
    <property type="match status" value="1"/>
</dbReference>